<organism evidence="1 2">
    <name type="scientific">Nonomuraea antimicrobica</name>
    <dbReference type="NCBI Taxonomy" id="561173"/>
    <lineage>
        <taxon>Bacteria</taxon>
        <taxon>Bacillati</taxon>
        <taxon>Actinomycetota</taxon>
        <taxon>Actinomycetes</taxon>
        <taxon>Streptosporangiales</taxon>
        <taxon>Streptosporangiaceae</taxon>
        <taxon>Nonomuraea</taxon>
    </lineage>
</organism>
<gene>
    <name evidence="1" type="ORF">GCM10022224_097580</name>
</gene>
<keyword evidence="2" id="KW-1185">Reference proteome</keyword>
<reference evidence="2" key="1">
    <citation type="journal article" date="2019" name="Int. J. Syst. Evol. Microbiol.">
        <title>The Global Catalogue of Microorganisms (GCM) 10K type strain sequencing project: providing services to taxonomists for standard genome sequencing and annotation.</title>
        <authorList>
            <consortium name="The Broad Institute Genomics Platform"/>
            <consortium name="The Broad Institute Genome Sequencing Center for Infectious Disease"/>
            <person name="Wu L."/>
            <person name="Ma J."/>
        </authorList>
    </citation>
    <scope>NUCLEOTIDE SEQUENCE [LARGE SCALE GENOMIC DNA]</scope>
    <source>
        <strain evidence="2">JCM 16904</strain>
    </source>
</reference>
<accession>A0ABP7EDD9</accession>
<dbReference type="Proteomes" id="UP001500902">
    <property type="component" value="Unassembled WGS sequence"/>
</dbReference>
<dbReference type="EMBL" id="BAAAZP010000236">
    <property type="protein sequence ID" value="GAA3716463.1"/>
    <property type="molecule type" value="Genomic_DNA"/>
</dbReference>
<name>A0ABP7EDD9_9ACTN</name>
<proteinExistence type="predicted"/>
<sequence length="103" mass="11172">MTRPVTVRLNPAVPGAIRRPSAIGVSTPTGSISEVTTTNVLNESTRTDTHCHGVVRAESDPVCRTGECEAMTTNQAARRTWNNGDLLKVRSVWVIDRDVEGAR</sequence>
<comment type="caution">
    <text evidence="1">The sequence shown here is derived from an EMBL/GenBank/DDBJ whole genome shotgun (WGS) entry which is preliminary data.</text>
</comment>
<protein>
    <submittedName>
        <fullName evidence="1">Uncharacterized protein</fullName>
    </submittedName>
</protein>
<evidence type="ECO:0000313" key="1">
    <source>
        <dbReference type="EMBL" id="GAA3716463.1"/>
    </source>
</evidence>
<evidence type="ECO:0000313" key="2">
    <source>
        <dbReference type="Proteomes" id="UP001500902"/>
    </source>
</evidence>